<feature type="compositionally biased region" description="Basic residues" evidence="1">
    <location>
        <begin position="413"/>
        <end position="427"/>
    </location>
</feature>
<dbReference type="Pfam" id="PF02121">
    <property type="entry name" value="IP_trans"/>
    <property type="match status" value="1"/>
</dbReference>
<dbReference type="GO" id="GO:0071944">
    <property type="term" value="C:cell periphery"/>
    <property type="evidence" value="ECO:0007669"/>
    <property type="project" value="UniProtKB-ARBA"/>
</dbReference>
<evidence type="ECO:0000256" key="1">
    <source>
        <dbReference type="SAM" id="MobiDB-lite"/>
    </source>
</evidence>
<dbReference type="Proteomes" id="UP000054408">
    <property type="component" value="Unassembled WGS sequence"/>
</dbReference>
<proteinExistence type="predicted"/>
<feature type="region of interest" description="Disordered" evidence="1">
    <location>
        <begin position="278"/>
        <end position="560"/>
    </location>
</feature>
<name>A0A0L0DMQ3_THETB</name>
<gene>
    <name evidence="3" type="ORF">AMSG_01284</name>
</gene>
<feature type="compositionally biased region" description="Low complexity" evidence="1">
    <location>
        <begin position="281"/>
        <end position="292"/>
    </location>
</feature>
<evidence type="ECO:0000313" key="4">
    <source>
        <dbReference type="Proteomes" id="UP000054408"/>
    </source>
</evidence>
<feature type="compositionally biased region" description="Basic and acidic residues" evidence="1">
    <location>
        <begin position="532"/>
        <end position="548"/>
    </location>
</feature>
<dbReference type="STRING" id="461836.A0A0L0DMQ3"/>
<feature type="domain" description="Phosphatidylinositol transfer protein N-terminal" evidence="2">
    <location>
        <begin position="2"/>
        <end position="254"/>
    </location>
</feature>
<dbReference type="GO" id="GO:0035091">
    <property type="term" value="F:phosphatidylinositol binding"/>
    <property type="evidence" value="ECO:0007669"/>
    <property type="project" value="TreeGrafter"/>
</dbReference>
<dbReference type="eggNOG" id="KOG3668">
    <property type="taxonomic scope" value="Eukaryota"/>
</dbReference>
<dbReference type="EMBL" id="GL349437">
    <property type="protein sequence ID" value="KNC53574.1"/>
    <property type="molecule type" value="Genomic_DNA"/>
</dbReference>
<dbReference type="GO" id="GO:0031210">
    <property type="term" value="F:phosphatidylcholine binding"/>
    <property type="evidence" value="ECO:0007669"/>
    <property type="project" value="TreeGrafter"/>
</dbReference>
<organism evidence="3 4">
    <name type="scientific">Thecamonas trahens ATCC 50062</name>
    <dbReference type="NCBI Taxonomy" id="461836"/>
    <lineage>
        <taxon>Eukaryota</taxon>
        <taxon>Apusozoa</taxon>
        <taxon>Apusomonadida</taxon>
        <taxon>Apusomonadidae</taxon>
        <taxon>Thecamonas</taxon>
    </lineage>
</organism>
<feature type="compositionally biased region" description="Low complexity" evidence="1">
    <location>
        <begin position="388"/>
        <end position="408"/>
    </location>
</feature>
<evidence type="ECO:0000313" key="3">
    <source>
        <dbReference type="EMBL" id="KNC53574.1"/>
    </source>
</evidence>
<evidence type="ECO:0000259" key="2">
    <source>
        <dbReference type="Pfam" id="PF02121"/>
    </source>
</evidence>
<dbReference type="AlphaFoldDB" id="A0A0L0DMQ3"/>
<dbReference type="FunFam" id="3.30.530.20:FF:000028">
    <property type="entry name" value="Phosphatidylinositol transfer protein 5"/>
    <property type="match status" value="1"/>
</dbReference>
<dbReference type="GO" id="GO:0008525">
    <property type="term" value="F:phosphatidylcholine transporter activity"/>
    <property type="evidence" value="ECO:0007669"/>
    <property type="project" value="TreeGrafter"/>
</dbReference>
<dbReference type="SUPFAM" id="SSF55961">
    <property type="entry name" value="Bet v1-like"/>
    <property type="match status" value="1"/>
</dbReference>
<dbReference type="InterPro" id="IPR001666">
    <property type="entry name" value="PI_transfer"/>
</dbReference>
<dbReference type="GO" id="GO:0008526">
    <property type="term" value="F:phosphatidylinositol transfer activity"/>
    <property type="evidence" value="ECO:0007669"/>
    <property type="project" value="TreeGrafter"/>
</dbReference>
<dbReference type="PANTHER" id="PTHR10658">
    <property type="entry name" value="PHOSPHATIDYLINOSITOL TRANSFER PROTEIN"/>
    <property type="match status" value="1"/>
</dbReference>
<feature type="compositionally biased region" description="Basic residues" evidence="1">
    <location>
        <begin position="515"/>
        <end position="527"/>
    </location>
</feature>
<feature type="compositionally biased region" description="Polar residues" evidence="1">
    <location>
        <begin position="376"/>
        <end position="387"/>
    </location>
</feature>
<keyword evidence="4" id="KW-1185">Reference proteome</keyword>
<dbReference type="OrthoDB" id="18453at2759"/>
<dbReference type="InterPro" id="IPR023393">
    <property type="entry name" value="START-like_dom_sf"/>
</dbReference>
<feature type="compositionally biased region" description="Basic residues" evidence="1">
    <location>
        <begin position="441"/>
        <end position="454"/>
    </location>
</feature>
<sequence>MVLIREFRIPMPVTVDEFQIGQLYATAKASRQATAEGKNTDGSGVDVLVNRPYEDDEMGKGQYTEKTYELGGNVPSFLRKIMPKTALLLEEKAWNGFPHCKTILSSPYFQEKVKFIIETQHLPGGPDADNALDLPPELLEKREVVYIDIAADDEFVDKKHYKEEEDPKLFLSEMTGRGQLTAPDWTKTTEPLMTCYKLVTIEFNYWGLQGKVERWAQGFERKLFTRFHRQVFCWIDEWFGWDMVDIRAYEDQTARLLREEDISNDPPIPRPKPEKIEAAEADAAAAGRGDAGTPEKSPRRSRRSRRGDKGKESVDELSSDESKATAIRIHAADGDDAGSRASGRSRRKHRRRSRHGGGDNETGSRASLAVTRVRSHGTTLSDAGSDTSASALSRRSEVSSRASSRASSCTPRSGHRSRRKHRAHHARSHADDNAADGTAKAKSKAKSKSSRSRRREPELDEVAVPTDDPQDEFFTAQEGPGALSAGAREAGYGRAHGVAIPAPASATTTHEAKPKSKSKSKSKRSKRAATSEAKKSADDNDKPDDGKGAETGGSSWFSSE</sequence>
<dbReference type="PANTHER" id="PTHR10658:SF11">
    <property type="entry name" value="VIBRATOR, ISOFORM B"/>
    <property type="match status" value="1"/>
</dbReference>
<protein>
    <submittedName>
        <fullName evidence="3">Phosphatidylinositol transfer protein 1</fullName>
    </submittedName>
</protein>
<dbReference type="GO" id="GO:0005737">
    <property type="term" value="C:cytoplasm"/>
    <property type="evidence" value="ECO:0007669"/>
    <property type="project" value="TreeGrafter"/>
</dbReference>
<dbReference type="RefSeq" id="XP_013761891.1">
    <property type="nucleotide sequence ID" value="XM_013906437.1"/>
</dbReference>
<dbReference type="InterPro" id="IPR055261">
    <property type="entry name" value="PI_transfer_N"/>
</dbReference>
<accession>A0A0L0DMQ3</accession>
<dbReference type="PRINTS" id="PR00391">
    <property type="entry name" value="PITRANSFER"/>
</dbReference>
<dbReference type="Gene3D" id="3.30.530.20">
    <property type="match status" value="1"/>
</dbReference>
<reference evidence="3 4" key="1">
    <citation type="submission" date="2010-05" db="EMBL/GenBank/DDBJ databases">
        <title>The Genome Sequence of Thecamonas trahens ATCC 50062.</title>
        <authorList>
            <consortium name="The Broad Institute Genome Sequencing Platform"/>
            <person name="Russ C."/>
            <person name="Cuomo C."/>
            <person name="Shea T."/>
            <person name="Young S.K."/>
            <person name="Zeng Q."/>
            <person name="Koehrsen M."/>
            <person name="Haas B."/>
            <person name="Borodovsky M."/>
            <person name="Guigo R."/>
            <person name="Alvarado L."/>
            <person name="Berlin A."/>
            <person name="Bochicchio J."/>
            <person name="Borenstein D."/>
            <person name="Chapman S."/>
            <person name="Chen Z."/>
            <person name="Freedman E."/>
            <person name="Gellesch M."/>
            <person name="Goldberg J."/>
            <person name="Griggs A."/>
            <person name="Gujja S."/>
            <person name="Heilman E."/>
            <person name="Heiman D."/>
            <person name="Hepburn T."/>
            <person name="Howarth C."/>
            <person name="Jen D."/>
            <person name="Larson L."/>
            <person name="Mehta T."/>
            <person name="Park D."/>
            <person name="Pearson M."/>
            <person name="Roberts A."/>
            <person name="Saif S."/>
            <person name="Shenoy N."/>
            <person name="Sisk P."/>
            <person name="Stolte C."/>
            <person name="Sykes S."/>
            <person name="Thomson T."/>
            <person name="Walk T."/>
            <person name="White J."/>
            <person name="Yandava C."/>
            <person name="Burger G."/>
            <person name="Gray M.W."/>
            <person name="Holland P.W.H."/>
            <person name="King N."/>
            <person name="Lang F.B.F."/>
            <person name="Roger A.J."/>
            <person name="Ruiz-Trillo I."/>
            <person name="Lander E."/>
            <person name="Nusbaum C."/>
        </authorList>
    </citation>
    <scope>NUCLEOTIDE SEQUENCE [LARGE SCALE GENOMIC DNA]</scope>
    <source>
        <strain evidence="3 4">ATCC 50062</strain>
    </source>
</reference>
<feature type="compositionally biased region" description="Basic residues" evidence="1">
    <location>
        <begin position="343"/>
        <end position="355"/>
    </location>
</feature>
<dbReference type="GeneID" id="25561039"/>